<evidence type="ECO:0000313" key="2">
    <source>
        <dbReference type="EnsemblPlants" id="QL02p093035:mrna"/>
    </source>
</evidence>
<dbReference type="InParanoid" id="A0A7N2L0S0"/>
<dbReference type="Gramene" id="QL02p093035:mrna">
    <property type="protein sequence ID" value="QL02p093035:mrna"/>
    <property type="gene ID" value="QL02p093035"/>
</dbReference>
<evidence type="ECO:0000256" key="1">
    <source>
        <dbReference type="SAM" id="MobiDB-lite"/>
    </source>
</evidence>
<reference evidence="2" key="2">
    <citation type="submission" date="2021-01" db="UniProtKB">
        <authorList>
            <consortium name="EnsemblPlants"/>
        </authorList>
    </citation>
    <scope>IDENTIFICATION</scope>
</reference>
<dbReference type="EnsemblPlants" id="QL02p093035:mrna">
    <property type="protein sequence ID" value="QL02p093035:mrna"/>
    <property type="gene ID" value="QL02p093035"/>
</dbReference>
<feature type="region of interest" description="Disordered" evidence="1">
    <location>
        <begin position="41"/>
        <end position="71"/>
    </location>
</feature>
<feature type="compositionally biased region" description="Pro residues" evidence="1">
    <location>
        <begin position="62"/>
        <end position="71"/>
    </location>
</feature>
<keyword evidence="3" id="KW-1185">Reference proteome</keyword>
<sequence length="71" mass="8017">MIATLYERVSCARNEEELYGAVTIKHRKGQPFNFAKLEEKPLPLVEHPLPSPPAPRLRTFQEPPPSPGQNP</sequence>
<proteinExistence type="predicted"/>
<dbReference type="Proteomes" id="UP000594261">
    <property type="component" value="Chromosome 2"/>
</dbReference>
<name>A0A7N2L0S0_QUELO</name>
<evidence type="ECO:0000313" key="3">
    <source>
        <dbReference type="Proteomes" id="UP000594261"/>
    </source>
</evidence>
<accession>A0A7N2L0S0</accession>
<dbReference type="AlphaFoldDB" id="A0A7N2L0S0"/>
<protein>
    <submittedName>
        <fullName evidence="2">Uncharacterized protein</fullName>
    </submittedName>
</protein>
<reference evidence="3" key="1">
    <citation type="journal article" date="2016" name="G3 (Bethesda)">
        <title>First Draft Assembly and Annotation of the Genome of a California Endemic Oak Quercus lobata Nee (Fagaceae).</title>
        <authorList>
            <person name="Sork V.L."/>
            <person name="Fitz-Gibbon S.T."/>
            <person name="Puiu D."/>
            <person name="Crepeau M."/>
            <person name="Gugger P.F."/>
            <person name="Sherman R."/>
            <person name="Stevens K."/>
            <person name="Langley C.H."/>
            <person name="Pellegrini M."/>
            <person name="Salzberg S.L."/>
        </authorList>
    </citation>
    <scope>NUCLEOTIDE SEQUENCE [LARGE SCALE GENOMIC DNA]</scope>
    <source>
        <strain evidence="3">cv. SW786</strain>
    </source>
</reference>
<organism evidence="2 3">
    <name type="scientific">Quercus lobata</name>
    <name type="common">Valley oak</name>
    <dbReference type="NCBI Taxonomy" id="97700"/>
    <lineage>
        <taxon>Eukaryota</taxon>
        <taxon>Viridiplantae</taxon>
        <taxon>Streptophyta</taxon>
        <taxon>Embryophyta</taxon>
        <taxon>Tracheophyta</taxon>
        <taxon>Spermatophyta</taxon>
        <taxon>Magnoliopsida</taxon>
        <taxon>eudicotyledons</taxon>
        <taxon>Gunneridae</taxon>
        <taxon>Pentapetalae</taxon>
        <taxon>rosids</taxon>
        <taxon>fabids</taxon>
        <taxon>Fagales</taxon>
        <taxon>Fagaceae</taxon>
        <taxon>Quercus</taxon>
    </lineage>
</organism>